<dbReference type="EMBL" id="VOFY01000020">
    <property type="protein sequence ID" value="KAA8581989.1"/>
    <property type="molecule type" value="Genomic_DNA"/>
</dbReference>
<comment type="caution">
    <text evidence="1">The sequence shown here is derived from an EMBL/GenBank/DDBJ whole genome shotgun (WGS) entry which is preliminary data.</text>
</comment>
<name>A0A5J5CMC0_9PERO</name>
<protein>
    <submittedName>
        <fullName evidence="1">Uncharacterized protein</fullName>
    </submittedName>
</protein>
<gene>
    <name evidence="1" type="ORF">FQN60_008729</name>
</gene>
<accession>A0A5J5CMC0</accession>
<keyword evidence="2" id="KW-1185">Reference proteome</keyword>
<proteinExistence type="predicted"/>
<sequence length="64" mass="6725">MSLYHCGGLLVEEPNSPLTWVGCVPPEPPPPLQRAAQDSATLGCLPRGLPLSLRLGWKVGSSSS</sequence>
<organism evidence="1 2">
    <name type="scientific">Etheostoma spectabile</name>
    <name type="common">orangethroat darter</name>
    <dbReference type="NCBI Taxonomy" id="54343"/>
    <lineage>
        <taxon>Eukaryota</taxon>
        <taxon>Metazoa</taxon>
        <taxon>Chordata</taxon>
        <taxon>Craniata</taxon>
        <taxon>Vertebrata</taxon>
        <taxon>Euteleostomi</taxon>
        <taxon>Actinopterygii</taxon>
        <taxon>Neopterygii</taxon>
        <taxon>Teleostei</taxon>
        <taxon>Neoteleostei</taxon>
        <taxon>Acanthomorphata</taxon>
        <taxon>Eupercaria</taxon>
        <taxon>Perciformes</taxon>
        <taxon>Percoidei</taxon>
        <taxon>Percidae</taxon>
        <taxon>Etheostomatinae</taxon>
        <taxon>Etheostoma</taxon>
    </lineage>
</organism>
<evidence type="ECO:0000313" key="1">
    <source>
        <dbReference type="EMBL" id="KAA8581989.1"/>
    </source>
</evidence>
<dbReference type="AlphaFoldDB" id="A0A5J5CMC0"/>
<evidence type="ECO:0000313" key="2">
    <source>
        <dbReference type="Proteomes" id="UP000327493"/>
    </source>
</evidence>
<dbReference type="Proteomes" id="UP000327493">
    <property type="component" value="Chromosome 20"/>
</dbReference>
<reference evidence="1 2" key="1">
    <citation type="submission" date="2019-08" db="EMBL/GenBank/DDBJ databases">
        <title>A chromosome-level genome assembly, high-density linkage maps, and genome scans reveal the genomic architecture of hybrid incompatibilities underlying speciation via character displacement in darters (Percidae: Etheostominae).</title>
        <authorList>
            <person name="Moran R.L."/>
            <person name="Catchen J.M."/>
            <person name="Fuller R.C."/>
        </authorList>
    </citation>
    <scope>NUCLEOTIDE SEQUENCE [LARGE SCALE GENOMIC DNA]</scope>
    <source>
        <strain evidence="1">EspeVRDwgs_2016</strain>
        <tissue evidence="1">Muscle</tissue>
    </source>
</reference>
<feature type="non-terminal residue" evidence="1">
    <location>
        <position position="64"/>
    </location>
</feature>